<dbReference type="AlphaFoldDB" id="A0A0A9H723"/>
<reference evidence="2" key="1">
    <citation type="submission" date="2014-09" db="EMBL/GenBank/DDBJ databases">
        <authorList>
            <person name="Magalhaes I.L.F."/>
            <person name="Oliveira U."/>
            <person name="Santos F.R."/>
            <person name="Vidigal T.H.D.A."/>
            <person name="Brescovit A.D."/>
            <person name="Santos A.J."/>
        </authorList>
    </citation>
    <scope>NUCLEOTIDE SEQUENCE</scope>
    <source>
        <tissue evidence="2">Shoot tissue taken approximately 20 cm above the soil surface</tissue>
    </source>
</reference>
<protein>
    <submittedName>
        <fullName evidence="2">Uncharacterized protein</fullName>
    </submittedName>
</protein>
<evidence type="ECO:0000256" key="1">
    <source>
        <dbReference type="SAM" id="MobiDB-lite"/>
    </source>
</evidence>
<proteinExistence type="predicted"/>
<feature type="region of interest" description="Disordered" evidence="1">
    <location>
        <begin position="1"/>
        <end position="29"/>
    </location>
</feature>
<accession>A0A0A9H723</accession>
<reference evidence="2" key="2">
    <citation type="journal article" date="2015" name="Data Brief">
        <title>Shoot transcriptome of the giant reed, Arundo donax.</title>
        <authorList>
            <person name="Barrero R.A."/>
            <person name="Guerrero F.D."/>
            <person name="Moolhuijzen P."/>
            <person name="Goolsby J.A."/>
            <person name="Tidwell J."/>
            <person name="Bellgard S.E."/>
            <person name="Bellgard M.I."/>
        </authorList>
    </citation>
    <scope>NUCLEOTIDE SEQUENCE</scope>
    <source>
        <tissue evidence="2">Shoot tissue taken approximately 20 cm above the soil surface</tissue>
    </source>
</reference>
<feature type="region of interest" description="Disordered" evidence="1">
    <location>
        <begin position="42"/>
        <end position="63"/>
    </location>
</feature>
<evidence type="ECO:0000313" key="2">
    <source>
        <dbReference type="EMBL" id="JAE30631.1"/>
    </source>
</evidence>
<organism evidence="2">
    <name type="scientific">Arundo donax</name>
    <name type="common">Giant reed</name>
    <name type="synonym">Donax arundinaceus</name>
    <dbReference type="NCBI Taxonomy" id="35708"/>
    <lineage>
        <taxon>Eukaryota</taxon>
        <taxon>Viridiplantae</taxon>
        <taxon>Streptophyta</taxon>
        <taxon>Embryophyta</taxon>
        <taxon>Tracheophyta</taxon>
        <taxon>Spermatophyta</taxon>
        <taxon>Magnoliopsida</taxon>
        <taxon>Liliopsida</taxon>
        <taxon>Poales</taxon>
        <taxon>Poaceae</taxon>
        <taxon>PACMAD clade</taxon>
        <taxon>Arundinoideae</taxon>
        <taxon>Arundineae</taxon>
        <taxon>Arundo</taxon>
    </lineage>
</organism>
<dbReference type="EMBL" id="GBRH01167265">
    <property type="protein sequence ID" value="JAE30631.1"/>
    <property type="molecule type" value="Transcribed_RNA"/>
</dbReference>
<feature type="compositionally biased region" description="Basic and acidic residues" evidence="1">
    <location>
        <begin position="1"/>
        <end position="15"/>
    </location>
</feature>
<name>A0A0A9H723_ARUDO</name>
<sequence length="63" mass="7031">MLAKIKEAKKIRDTLAEQNKLSGPDNEMQDATVRINEDYGETVPANSQQHMKHETYDDGPAGT</sequence>